<dbReference type="Pfam" id="PF15567">
    <property type="entry name" value="Imm35"/>
    <property type="match status" value="1"/>
</dbReference>
<dbReference type="InterPro" id="IPR029082">
    <property type="entry name" value="Imm35"/>
</dbReference>
<evidence type="ECO:0000259" key="1">
    <source>
        <dbReference type="Pfam" id="PF15567"/>
    </source>
</evidence>
<dbReference type="EMBL" id="JABFCZ010000025">
    <property type="protein sequence ID" value="MBD1548710.1"/>
    <property type="molecule type" value="Genomic_DNA"/>
</dbReference>
<protein>
    <recommendedName>
        <fullName evidence="1">Immunity protein 35 domain-containing protein</fullName>
    </recommendedName>
</protein>
<organism evidence="2 3">
    <name type="scientific">Roseibium aggregatum</name>
    <dbReference type="NCBI Taxonomy" id="187304"/>
    <lineage>
        <taxon>Bacteria</taxon>
        <taxon>Pseudomonadati</taxon>
        <taxon>Pseudomonadota</taxon>
        <taxon>Alphaproteobacteria</taxon>
        <taxon>Hyphomicrobiales</taxon>
        <taxon>Stappiaceae</taxon>
        <taxon>Roseibium</taxon>
    </lineage>
</organism>
<comment type="caution">
    <text evidence="2">The sequence shown here is derived from an EMBL/GenBank/DDBJ whole genome shotgun (WGS) entry which is preliminary data.</text>
</comment>
<proteinExistence type="predicted"/>
<evidence type="ECO:0000313" key="3">
    <source>
        <dbReference type="Proteomes" id="UP000598467"/>
    </source>
</evidence>
<gene>
    <name evidence="2" type="ORF">HK439_20795</name>
</gene>
<accession>A0A926S7V1</accession>
<sequence length="91" mass="10444">MTAINRDAATDLARKEIDQLAEKIGMAVEIYSEETREIAQGWVFFYNSEEYMRTGNYRFQLAGNGPILVMREGKIHYLPTAIPWEDAVSQL</sequence>
<dbReference type="RefSeq" id="WP_190293401.1">
    <property type="nucleotide sequence ID" value="NZ_JABFCZ010000025.1"/>
</dbReference>
<reference evidence="2" key="1">
    <citation type="submission" date="2020-05" db="EMBL/GenBank/DDBJ databases">
        <title>Identification of trans-AT polyketide cluster in two marine bacteria, producers of a novel glutaramide-containing polyketide sesbanimide D and analogs.</title>
        <authorList>
            <person name="Kacar D."/>
            <person name="Rodriguez P."/>
            <person name="Canedo L."/>
            <person name="Gonzalez E."/>
            <person name="Galan B."/>
            <person name="De La Calle F."/>
            <person name="Garcia J.L."/>
        </authorList>
    </citation>
    <scope>NUCLEOTIDE SEQUENCE</scope>
    <source>
        <strain evidence="2">PHM038</strain>
    </source>
</reference>
<dbReference type="AlphaFoldDB" id="A0A926S7V1"/>
<name>A0A926S7V1_9HYPH</name>
<feature type="domain" description="Immunity protein 35" evidence="1">
    <location>
        <begin position="13"/>
        <end position="85"/>
    </location>
</feature>
<dbReference type="Proteomes" id="UP000598467">
    <property type="component" value="Unassembled WGS sequence"/>
</dbReference>
<evidence type="ECO:0000313" key="2">
    <source>
        <dbReference type="EMBL" id="MBD1548710.1"/>
    </source>
</evidence>